<reference evidence="8" key="1">
    <citation type="submission" date="2025-08" db="UniProtKB">
        <authorList>
            <consortium name="RefSeq"/>
        </authorList>
    </citation>
    <scope>IDENTIFICATION</scope>
    <source>
        <tissue evidence="8">Gonads</tissue>
    </source>
</reference>
<keyword evidence="2 5" id="KW-0175">Coiled coil</keyword>
<gene>
    <name evidence="8" type="primary">LOC106163760</name>
</gene>
<keyword evidence="7" id="KW-1185">Reference proteome</keyword>
<dbReference type="GO" id="GO:0051301">
    <property type="term" value="P:cell division"/>
    <property type="evidence" value="ECO:0007669"/>
    <property type="project" value="InterPro"/>
</dbReference>
<evidence type="ECO:0000313" key="8">
    <source>
        <dbReference type="RefSeq" id="XP_013396892.1"/>
    </source>
</evidence>
<dbReference type="GO" id="GO:0007059">
    <property type="term" value="P:chromosome segregation"/>
    <property type="evidence" value="ECO:0007669"/>
    <property type="project" value="InterPro"/>
</dbReference>
<accession>A0A1S3IF82</accession>
<dbReference type="InParanoid" id="A0A1S3IF82"/>
<comment type="similarity">
    <text evidence="1">Belongs to the SKA1 family.</text>
</comment>
<dbReference type="GeneID" id="106163760"/>
<dbReference type="STRING" id="7574.A0A1S3IF82"/>
<feature type="region of interest" description="Disordered" evidence="6">
    <location>
        <begin position="101"/>
        <end position="137"/>
    </location>
</feature>
<dbReference type="Gene3D" id="1.10.10.1890">
    <property type="entry name" value="Ska1 microtubule binding domain-like"/>
    <property type="match status" value="1"/>
</dbReference>
<dbReference type="PANTHER" id="PTHR28573">
    <property type="entry name" value="SPINDLE AND KINETOCHORE-ASSOCIATED PROTEIN 1"/>
    <property type="match status" value="1"/>
</dbReference>
<dbReference type="PANTHER" id="PTHR28573:SF1">
    <property type="entry name" value="SPINDLE AND KINETOCHORE-ASSOCIATED PROTEIN 1"/>
    <property type="match status" value="1"/>
</dbReference>
<dbReference type="GO" id="GO:0008017">
    <property type="term" value="F:microtubule binding"/>
    <property type="evidence" value="ECO:0007669"/>
    <property type="project" value="InterPro"/>
</dbReference>
<evidence type="ECO:0000256" key="5">
    <source>
        <dbReference type="SAM" id="Coils"/>
    </source>
</evidence>
<dbReference type="FunFam" id="1.10.10.1890:FF:000002">
    <property type="entry name" value="Spindle and kinetochore-associated protein 1"/>
    <property type="match status" value="1"/>
</dbReference>
<dbReference type="InterPro" id="IPR042031">
    <property type="entry name" value="SKA1_MBD_sf"/>
</dbReference>
<evidence type="ECO:0000256" key="3">
    <source>
        <dbReference type="ARBA" id="ARBA00047182"/>
    </source>
</evidence>
<dbReference type="GO" id="GO:0031110">
    <property type="term" value="P:regulation of microtubule polymerization or depolymerization"/>
    <property type="evidence" value="ECO:0007669"/>
    <property type="project" value="TreeGrafter"/>
</dbReference>
<dbReference type="RefSeq" id="XP_013396892.1">
    <property type="nucleotide sequence ID" value="XM_013541438.2"/>
</dbReference>
<protein>
    <recommendedName>
        <fullName evidence="3">SKA complex subunit 1</fullName>
    </recommendedName>
    <alternativeName>
        <fullName evidence="4">Spindle and kinetochore-associated protein 1</fullName>
    </alternativeName>
</protein>
<evidence type="ECO:0000256" key="4">
    <source>
        <dbReference type="ARBA" id="ARBA00047202"/>
    </source>
</evidence>
<evidence type="ECO:0000256" key="2">
    <source>
        <dbReference type="ARBA" id="ARBA00023054"/>
    </source>
</evidence>
<dbReference type="GO" id="GO:0000278">
    <property type="term" value="P:mitotic cell cycle"/>
    <property type="evidence" value="ECO:0007669"/>
    <property type="project" value="TreeGrafter"/>
</dbReference>
<evidence type="ECO:0000313" key="7">
    <source>
        <dbReference type="Proteomes" id="UP000085678"/>
    </source>
</evidence>
<evidence type="ECO:0000256" key="1">
    <source>
        <dbReference type="ARBA" id="ARBA00006836"/>
    </source>
</evidence>
<dbReference type="KEGG" id="lak:106163760"/>
<dbReference type="GO" id="GO:0000940">
    <property type="term" value="C:outer kinetochore"/>
    <property type="evidence" value="ECO:0007669"/>
    <property type="project" value="TreeGrafter"/>
</dbReference>
<dbReference type="AlphaFoldDB" id="A0A1S3IF82"/>
<dbReference type="InterPro" id="IPR009829">
    <property type="entry name" value="SKA1"/>
</dbReference>
<dbReference type="Gene3D" id="6.10.250.1370">
    <property type="match status" value="1"/>
</dbReference>
<organism evidence="7 8">
    <name type="scientific">Lingula anatina</name>
    <name type="common">Brachiopod</name>
    <name type="synonym">Lingula unguis</name>
    <dbReference type="NCBI Taxonomy" id="7574"/>
    <lineage>
        <taxon>Eukaryota</taxon>
        <taxon>Metazoa</taxon>
        <taxon>Spiralia</taxon>
        <taxon>Lophotrochozoa</taxon>
        <taxon>Brachiopoda</taxon>
        <taxon>Linguliformea</taxon>
        <taxon>Lingulata</taxon>
        <taxon>Lingulida</taxon>
        <taxon>Linguloidea</taxon>
        <taxon>Lingulidae</taxon>
        <taxon>Lingula</taxon>
    </lineage>
</organism>
<evidence type="ECO:0000256" key="6">
    <source>
        <dbReference type="SAM" id="MobiDB-lite"/>
    </source>
</evidence>
<sequence length="267" mass="29734">MDSCTVMELASQFGDKIQNLKNCFKLQACSGDVNCQQLLTGIDKEICELEVLMALMRAEVAREKEHLKSLEVLKEQVLDLQKNLHYANDNLPQRLPQKKVCTKNEASENGTTGSPLGSKKDAVSSENGTVVQGARKRTRPPVPAIEYLTKDEFEEVPKYIKGRINYDSVNLAIDELNKAVSAKYSIVGKPRSVIMKSSDAIKKQFDQFKSQETKETKGVHFIVDGDIKTLSSLKMDSSARCVLTILRHCGRIKEVRGGGCTRYCVCV</sequence>
<dbReference type="GO" id="GO:0005876">
    <property type="term" value="C:spindle microtubule"/>
    <property type="evidence" value="ECO:0007669"/>
    <property type="project" value="TreeGrafter"/>
</dbReference>
<dbReference type="OrthoDB" id="5962at2759"/>
<name>A0A1S3IF82_LINAN</name>
<dbReference type="Pfam" id="PF07160">
    <property type="entry name" value="SKA1"/>
    <property type="match status" value="1"/>
</dbReference>
<dbReference type="GO" id="GO:0072686">
    <property type="term" value="C:mitotic spindle"/>
    <property type="evidence" value="ECO:0007669"/>
    <property type="project" value="TreeGrafter"/>
</dbReference>
<dbReference type="Proteomes" id="UP000085678">
    <property type="component" value="Unplaced"/>
</dbReference>
<proteinExistence type="inferred from homology"/>
<feature type="coiled-coil region" evidence="5">
    <location>
        <begin position="63"/>
        <end position="90"/>
    </location>
</feature>